<dbReference type="InterPro" id="IPR025287">
    <property type="entry name" value="WAK_GUB"/>
</dbReference>
<dbReference type="PANTHER" id="PTHR33138">
    <property type="entry name" value="OS01G0690200 PROTEIN"/>
    <property type="match status" value="1"/>
</dbReference>
<feature type="signal peptide" evidence="3">
    <location>
        <begin position="1"/>
        <end position="15"/>
    </location>
</feature>
<keyword evidence="2 3" id="KW-0732">Signal</keyword>
<dbReference type="EMBL" id="CM003532">
    <property type="protein sequence ID" value="RCV24553.1"/>
    <property type="molecule type" value="Genomic_DNA"/>
</dbReference>
<dbReference type="Pfam" id="PF13947">
    <property type="entry name" value="GUB_WAK_bind"/>
    <property type="match status" value="1"/>
</dbReference>
<dbReference type="GO" id="GO:0016020">
    <property type="term" value="C:membrane"/>
    <property type="evidence" value="ECO:0007669"/>
    <property type="project" value="UniProtKB-SubCell"/>
</dbReference>
<reference evidence="5" key="2">
    <citation type="submission" date="2015-07" db="EMBL/GenBank/DDBJ databases">
        <authorList>
            <person name="Noorani M."/>
        </authorList>
    </citation>
    <scope>NUCLEOTIDE SEQUENCE</scope>
    <source>
        <strain evidence="5">Yugu1</strain>
    </source>
</reference>
<sequence length="182" mass="19589">MASSLLLCFASPVWAAWSLILAAAAAVAVASARPNVQGGDCSASIRCGNLTISKPFRIVPDQATEGSCGLLGFQVVCENHTPYLGYQGRRHNFIQLKILDIFYGNSSLLVADMHKLVDLTNLSHIDCQYKFPTVNTSSKIAHPFSISPTNQQLILYDYTKLPKPATAAADGLVERTCGNSTL</sequence>
<evidence type="ECO:0000259" key="4">
    <source>
        <dbReference type="Pfam" id="PF13947"/>
    </source>
</evidence>
<protein>
    <recommendedName>
        <fullName evidence="4">Wall-associated receptor kinase galacturonan-binding domain-containing protein</fullName>
    </recommendedName>
</protein>
<name>A0A368R332_SETIT</name>
<accession>A0A368R332</accession>
<dbReference type="OrthoDB" id="687559at2759"/>
<dbReference type="PANTHER" id="PTHR33138:SF9">
    <property type="entry name" value="OS01G0136500 PROTEIN"/>
    <property type="match status" value="1"/>
</dbReference>
<evidence type="ECO:0000256" key="2">
    <source>
        <dbReference type="ARBA" id="ARBA00022729"/>
    </source>
</evidence>
<evidence type="ECO:0000256" key="1">
    <source>
        <dbReference type="ARBA" id="ARBA00004167"/>
    </source>
</evidence>
<evidence type="ECO:0000313" key="5">
    <source>
        <dbReference type="EMBL" id="RCV24553.1"/>
    </source>
</evidence>
<feature type="chain" id="PRO_5016859266" description="Wall-associated receptor kinase galacturonan-binding domain-containing protein" evidence="3">
    <location>
        <begin position="16"/>
        <end position="182"/>
    </location>
</feature>
<comment type="subcellular location">
    <subcellularLocation>
        <location evidence="1">Membrane</location>
        <topology evidence="1">Single-pass membrane protein</topology>
    </subcellularLocation>
</comment>
<dbReference type="AlphaFoldDB" id="A0A368R332"/>
<organism evidence="5">
    <name type="scientific">Setaria italica</name>
    <name type="common">Foxtail millet</name>
    <name type="synonym">Panicum italicum</name>
    <dbReference type="NCBI Taxonomy" id="4555"/>
    <lineage>
        <taxon>Eukaryota</taxon>
        <taxon>Viridiplantae</taxon>
        <taxon>Streptophyta</taxon>
        <taxon>Embryophyta</taxon>
        <taxon>Tracheophyta</taxon>
        <taxon>Spermatophyta</taxon>
        <taxon>Magnoliopsida</taxon>
        <taxon>Liliopsida</taxon>
        <taxon>Poales</taxon>
        <taxon>Poaceae</taxon>
        <taxon>PACMAD clade</taxon>
        <taxon>Panicoideae</taxon>
        <taxon>Panicodae</taxon>
        <taxon>Paniceae</taxon>
        <taxon>Cenchrinae</taxon>
        <taxon>Setaria</taxon>
    </lineage>
</organism>
<feature type="domain" description="Wall-associated receptor kinase galacturonan-binding" evidence="4">
    <location>
        <begin position="41"/>
        <end position="112"/>
    </location>
</feature>
<proteinExistence type="predicted"/>
<evidence type="ECO:0000256" key="3">
    <source>
        <dbReference type="SAM" id="SignalP"/>
    </source>
</evidence>
<dbReference type="GO" id="GO:0030247">
    <property type="term" value="F:polysaccharide binding"/>
    <property type="evidence" value="ECO:0007669"/>
    <property type="project" value="InterPro"/>
</dbReference>
<gene>
    <name evidence="5" type="ORF">SETIT_5G094500v2</name>
</gene>
<reference evidence="5" key="1">
    <citation type="journal article" date="2012" name="Nat. Biotechnol.">
        <title>Reference genome sequence of the model plant Setaria.</title>
        <authorList>
            <person name="Bennetzen J.L."/>
            <person name="Schmutz J."/>
            <person name="Wang H."/>
            <person name="Percifield R."/>
            <person name="Hawkins J."/>
            <person name="Pontaroli A.C."/>
            <person name="Estep M."/>
            <person name="Feng L."/>
            <person name="Vaughn J.N."/>
            <person name="Grimwood J."/>
            <person name="Jenkins J."/>
            <person name="Barry K."/>
            <person name="Lindquist E."/>
            <person name="Hellsten U."/>
            <person name="Deshpande S."/>
            <person name="Wang X."/>
            <person name="Wu X."/>
            <person name="Mitros T."/>
            <person name="Triplett J."/>
            <person name="Yang X."/>
            <person name="Ye C.Y."/>
            <person name="Mauro-Herrera M."/>
            <person name="Wang L."/>
            <person name="Li P."/>
            <person name="Sharma M."/>
            <person name="Sharma R."/>
            <person name="Ronald P.C."/>
            <person name="Panaud O."/>
            <person name="Kellogg E.A."/>
            <person name="Brutnell T.P."/>
            <person name="Doust A.N."/>
            <person name="Tuskan G.A."/>
            <person name="Rokhsar D."/>
            <person name="Devos K.M."/>
        </authorList>
    </citation>
    <scope>NUCLEOTIDE SEQUENCE [LARGE SCALE GENOMIC DNA]</scope>
    <source>
        <strain evidence="5">Yugu1</strain>
    </source>
</reference>